<organism evidence="5 6">
    <name type="scientific">Mytilus galloprovincialis</name>
    <name type="common">Mediterranean mussel</name>
    <dbReference type="NCBI Taxonomy" id="29158"/>
    <lineage>
        <taxon>Eukaryota</taxon>
        <taxon>Metazoa</taxon>
        <taxon>Spiralia</taxon>
        <taxon>Lophotrochozoa</taxon>
        <taxon>Mollusca</taxon>
        <taxon>Bivalvia</taxon>
        <taxon>Autobranchia</taxon>
        <taxon>Pteriomorphia</taxon>
        <taxon>Mytilida</taxon>
        <taxon>Mytiloidea</taxon>
        <taxon>Mytilidae</taxon>
        <taxon>Mytilinae</taxon>
        <taxon>Mytilus</taxon>
    </lineage>
</organism>
<accession>A0A8B6BZ70</accession>
<evidence type="ECO:0000256" key="1">
    <source>
        <dbReference type="ARBA" id="ARBA00022723"/>
    </source>
</evidence>
<dbReference type="Gene3D" id="3.30.40.10">
    <property type="entry name" value="Zinc/RING finger domain, C3HC4 (zinc finger)"/>
    <property type="match status" value="1"/>
</dbReference>
<keyword evidence="1" id="KW-0479">Metal-binding</keyword>
<evidence type="ECO:0000259" key="4">
    <source>
        <dbReference type="SMART" id="SM00249"/>
    </source>
</evidence>
<dbReference type="GO" id="GO:0008270">
    <property type="term" value="F:zinc ion binding"/>
    <property type="evidence" value="ECO:0007669"/>
    <property type="project" value="UniProtKB-KW"/>
</dbReference>
<keyword evidence="2" id="KW-0863">Zinc-finger</keyword>
<comment type="caution">
    <text evidence="5">The sequence shown here is derived from an EMBL/GenBank/DDBJ whole genome shotgun (WGS) entry which is preliminary data.</text>
</comment>
<keyword evidence="6" id="KW-1185">Reference proteome</keyword>
<dbReference type="InterPro" id="IPR013083">
    <property type="entry name" value="Znf_RING/FYVE/PHD"/>
</dbReference>
<keyword evidence="3" id="KW-0862">Zinc</keyword>
<reference evidence="5" key="1">
    <citation type="submission" date="2018-11" db="EMBL/GenBank/DDBJ databases">
        <authorList>
            <person name="Alioto T."/>
            <person name="Alioto T."/>
        </authorList>
    </citation>
    <scope>NUCLEOTIDE SEQUENCE</scope>
</reference>
<dbReference type="EMBL" id="UYJE01000894">
    <property type="protein sequence ID" value="VDH97428.1"/>
    <property type="molecule type" value="Genomic_DNA"/>
</dbReference>
<evidence type="ECO:0000313" key="5">
    <source>
        <dbReference type="EMBL" id="VDH97428.1"/>
    </source>
</evidence>
<dbReference type="InterPro" id="IPR011011">
    <property type="entry name" value="Znf_FYVE_PHD"/>
</dbReference>
<dbReference type="PROSITE" id="PS01359">
    <property type="entry name" value="ZF_PHD_1"/>
    <property type="match status" value="1"/>
</dbReference>
<dbReference type="InterPro" id="IPR019787">
    <property type="entry name" value="Znf_PHD-finger"/>
</dbReference>
<evidence type="ECO:0000313" key="6">
    <source>
        <dbReference type="Proteomes" id="UP000596742"/>
    </source>
</evidence>
<dbReference type="SMART" id="SM00249">
    <property type="entry name" value="PHD"/>
    <property type="match status" value="1"/>
</dbReference>
<proteinExistence type="predicted"/>
<dbReference type="AlphaFoldDB" id="A0A8B6BZ70"/>
<dbReference type="InterPro" id="IPR019786">
    <property type="entry name" value="Zinc_finger_PHD-type_CS"/>
</dbReference>
<protein>
    <recommendedName>
        <fullName evidence="4">Zinc finger PHD-type domain-containing protein</fullName>
    </recommendedName>
</protein>
<evidence type="ECO:0000256" key="2">
    <source>
        <dbReference type="ARBA" id="ARBA00022771"/>
    </source>
</evidence>
<feature type="domain" description="Zinc finger PHD-type" evidence="4">
    <location>
        <begin position="17"/>
        <end position="89"/>
    </location>
</feature>
<sequence length="103" mass="11606">MSQSANSDSTEHEEEWTCFICNLEANDRFSLDTELLSASCVILIESNGTRWLKCAGCDRRYHMNCVTNIPKNITDDDFPEGVYLCDECGWFASGAYDSDNNSN</sequence>
<dbReference type="SUPFAM" id="SSF57903">
    <property type="entry name" value="FYVE/PHD zinc finger"/>
    <property type="match status" value="1"/>
</dbReference>
<dbReference type="Pfam" id="PF00628">
    <property type="entry name" value="PHD"/>
    <property type="match status" value="1"/>
</dbReference>
<dbReference type="Proteomes" id="UP000596742">
    <property type="component" value="Unassembled WGS sequence"/>
</dbReference>
<name>A0A8B6BZ70_MYTGA</name>
<dbReference type="InterPro" id="IPR001965">
    <property type="entry name" value="Znf_PHD"/>
</dbReference>
<gene>
    <name evidence="5" type="ORF">MGAL_10B046531</name>
</gene>
<evidence type="ECO:0000256" key="3">
    <source>
        <dbReference type="ARBA" id="ARBA00022833"/>
    </source>
</evidence>